<dbReference type="PANTHER" id="PTHR12582:SF47">
    <property type="entry name" value="NETRIN RECEPTOR UNC-5"/>
    <property type="match status" value="1"/>
</dbReference>
<name>A0A7R8WNZ9_9CRUS</name>
<comment type="similarity">
    <text evidence="2">Belongs to the unc-5 family.</text>
</comment>
<dbReference type="Gene3D" id="2.60.220.30">
    <property type="match status" value="2"/>
</dbReference>
<dbReference type="GO" id="GO:0008045">
    <property type="term" value="P:motor neuron axon guidance"/>
    <property type="evidence" value="ECO:0007669"/>
    <property type="project" value="TreeGrafter"/>
</dbReference>
<feature type="transmembrane region" description="Helical" evidence="2">
    <location>
        <begin position="462"/>
        <end position="485"/>
    </location>
</feature>
<dbReference type="SUPFAM" id="SSF56436">
    <property type="entry name" value="C-type lectin-like"/>
    <property type="match status" value="1"/>
</dbReference>
<evidence type="ECO:0000256" key="1">
    <source>
        <dbReference type="ARBA" id="ARBA00023157"/>
    </source>
</evidence>
<keyword evidence="2" id="KW-0812">Transmembrane</keyword>
<gene>
    <name evidence="4" type="ORF">CTOB1V02_LOCUS10403</name>
</gene>
<organism evidence="4">
    <name type="scientific">Cyprideis torosa</name>
    <dbReference type="NCBI Taxonomy" id="163714"/>
    <lineage>
        <taxon>Eukaryota</taxon>
        <taxon>Metazoa</taxon>
        <taxon>Ecdysozoa</taxon>
        <taxon>Arthropoda</taxon>
        <taxon>Crustacea</taxon>
        <taxon>Oligostraca</taxon>
        <taxon>Ostracoda</taxon>
        <taxon>Podocopa</taxon>
        <taxon>Podocopida</taxon>
        <taxon>Cytherocopina</taxon>
        <taxon>Cytheroidea</taxon>
        <taxon>Cytherideidae</taxon>
        <taxon>Cyprideis</taxon>
    </lineage>
</organism>
<feature type="compositionally biased region" description="Polar residues" evidence="3">
    <location>
        <begin position="620"/>
        <end position="640"/>
    </location>
</feature>
<dbReference type="CDD" id="cd00037">
    <property type="entry name" value="CLECT"/>
    <property type="match status" value="2"/>
</dbReference>
<keyword evidence="1" id="KW-1015">Disulfide bond</keyword>
<keyword evidence="2" id="KW-1133">Transmembrane helix</keyword>
<comment type="function">
    <text evidence="2">Receptor for netrin required for axon guidance. Mediates axon repulsion of neuronal growth cones in the developing nervous system upon ligand binding.</text>
</comment>
<dbReference type="InterPro" id="IPR037936">
    <property type="entry name" value="UNC5A-D"/>
</dbReference>
<dbReference type="InterPro" id="IPR033772">
    <property type="entry name" value="UPA"/>
</dbReference>
<dbReference type="Gene3D" id="2.20.100.10">
    <property type="entry name" value="Thrombospondin type-1 (TSP1) repeat"/>
    <property type="match status" value="2"/>
</dbReference>
<dbReference type="InterPro" id="IPR016187">
    <property type="entry name" value="CTDL_fold"/>
</dbReference>
<dbReference type="SUPFAM" id="SSF82895">
    <property type="entry name" value="TSP-1 type 1 repeat"/>
    <property type="match status" value="2"/>
</dbReference>
<keyword evidence="2" id="KW-0472">Membrane</keyword>
<dbReference type="InterPro" id="IPR000884">
    <property type="entry name" value="TSP1_rpt"/>
</dbReference>
<dbReference type="AlphaFoldDB" id="A0A7R8WNZ9"/>
<feature type="compositionally biased region" description="Polar residues" evidence="3">
    <location>
        <begin position="135"/>
        <end position="155"/>
    </location>
</feature>
<dbReference type="GO" id="GO:0005886">
    <property type="term" value="C:plasma membrane"/>
    <property type="evidence" value="ECO:0007669"/>
    <property type="project" value="UniProtKB-SubCell"/>
</dbReference>
<dbReference type="InterPro" id="IPR001304">
    <property type="entry name" value="C-type_lectin-like"/>
</dbReference>
<evidence type="ECO:0000256" key="2">
    <source>
        <dbReference type="RuleBase" id="RU367033"/>
    </source>
</evidence>
<dbReference type="InterPro" id="IPR000906">
    <property type="entry name" value="ZU5_dom"/>
</dbReference>
<keyword evidence="2" id="KW-0217">Developmental protein</keyword>
<keyword evidence="2" id="KW-0675">Receptor</keyword>
<dbReference type="Pfam" id="PF00090">
    <property type="entry name" value="TSP_1"/>
    <property type="match status" value="2"/>
</dbReference>
<evidence type="ECO:0000256" key="3">
    <source>
        <dbReference type="SAM" id="MobiDB-lite"/>
    </source>
</evidence>
<dbReference type="PROSITE" id="PS50041">
    <property type="entry name" value="C_TYPE_LECTIN_2"/>
    <property type="match status" value="1"/>
</dbReference>
<dbReference type="SMART" id="SM00034">
    <property type="entry name" value="CLECT"/>
    <property type="match status" value="1"/>
</dbReference>
<dbReference type="PANTHER" id="PTHR12582">
    <property type="entry name" value="NETRIN RECEPTOR UNC5"/>
    <property type="match status" value="1"/>
</dbReference>
<dbReference type="GO" id="GO:0005042">
    <property type="term" value="F:netrin receptor activity"/>
    <property type="evidence" value="ECO:0007669"/>
    <property type="project" value="UniProtKB-UniRule"/>
</dbReference>
<dbReference type="Pfam" id="PF17217">
    <property type="entry name" value="UPA"/>
    <property type="match status" value="1"/>
</dbReference>
<dbReference type="OrthoDB" id="6331336at2759"/>
<feature type="region of interest" description="Disordered" evidence="3">
    <location>
        <begin position="613"/>
        <end position="646"/>
    </location>
</feature>
<sequence length="1073" mass="115426">MRRKRNQPEYAITDGDCPGVVGLTGPKKIFSFQPDITRNHASYASSTPTPPASIAGGYPGGGRLTAGGLHFDFIKEQQQLLQYQHHNGCNNNHVGSMHHPSSASDHYYELPQLHVTATSEGTGATATTGLLTRAPDTNSSTGSTVETTASFGQPSPQSPGEFLEGTAFSVSQSGLQVTLGNSQVTLTLPEEALSPAHTDLSLTVVDPQKAGPQLMPQEILLSPVISATPSSLSVKRPLVFSFPHSLTRGVQGWLLSVVHCGADSNWKRVVRLGEETIGTPVYTQIDATMGHIMMDSLGSFALVGQTDGSHLASRLMRVAVFATSNTTTHEVSLRVYCDAGWSAWSPWSLCSAVCGRGVKHRTRTCAADIQAMKQNSDLCLGETTETAPCNNICPPVHGGWSHWSEWSVCGSDCLNHRHRTCTNPTPSQGGRYCRGSDIQIGNCTGGSCPAVPQEAHYRSQEVALYVGLCFAVVAFLLVLLALLAFMRRKRNQPEYAITDGDCPGVVGLTGPKKIFSFQPDITRNHASYASSTPTPPASIAGGYPGGGRLTAGGLHFDFIKEQQQLLQYQHHNGCNNNHVGSMHHPSSASDHYYELPQLHVTATSEGTGATATTGLLTRAPDTNSSTGSTVETTASFGQPSPQSPGEFLEGTAFSVSQSGLQVTLGNSQVTLTLPEEALSTAHTDLSLTVVDPQKAGPQLMPQEILLSPVISATPSSLSVKRPLVFSFPHSLTRGVQGWLLSVVHCGADSNWKRVVRLGEETIGTPVYTQIDATMGHIMMDSLGSFALVGQTDGSHLASRLMRVAVFATSNTTTHEVSLRVYCVDDFLHSLQSLIRQEKSIGSELIDEPKRVLVSDIPSDLDVRIESAFHPSDITGQENAPIEAHNWAESRPQSSTSGDGVSLDASDNFQWIDLSSGTDLPFLCEIPSNTRPVALKCPDGFFSLELSCYAVYDDKRTMTWDDAQTFCASRAAGGRLVELETAGELGRVKDHLKDSDYVCGGYWIGAEEIASTNMYSWASTGQLVDFYDWWSDQPDHPARGDAIDLYCPANWKWHDAGKTYSGSRPIYEAPPIAV</sequence>
<dbReference type="FunFam" id="2.20.100.10:FF:000001">
    <property type="entry name" value="semaphorin-5A isoform X1"/>
    <property type="match status" value="1"/>
</dbReference>
<dbReference type="PROSITE" id="PS50092">
    <property type="entry name" value="TSP1"/>
    <property type="match status" value="2"/>
</dbReference>
<dbReference type="InterPro" id="IPR036383">
    <property type="entry name" value="TSP1_rpt_sf"/>
</dbReference>
<dbReference type="PROSITE" id="PS51145">
    <property type="entry name" value="ZU5"/>
    <property type="match status" value="2"/>
</dbReference>
<dbReference type="Pfam" id="PF00791">
    <property type="entry name" value="ZU5"/>
    <property type="match status" value="2"/>
</dbReference>
<accession>A0A7R8WNZ9</accession>
<dbReference type="Gene3D" id="3.10.100.10">
    <property type="entry name" value="Mannose-Binding Protein A, subunit A"/>
    <property type="match status" value="2"/>
</dbReference>
<evidence type="ECO:0000313" key="4">
    <source>
        <dbReference type="EMBL" id="CAD7232568.1"/>
    </source>
</evidence>
<keyword evidence="2" id="KW-0393">Immunoglobulin domain</keyword>
<dbReference type="SMART" id="SM00209">
    <property type="entry name" value="TSP1"/>
    <property type="match status" value="2"/>
</dbReference>
<comment type="subcellular location">
    <subcellularLocation>
        <location evidence="2">Cell membrane</location>
        <topology evidence="2">Single-pass type I membrane protein</topology>
    </subcellularLocation>
</comment>
<dbReference type="Pfam" id="PF00059">
    <property type="entry name" value="Lectin_C"/>
    <property type="match status" value="1"/>
</dbReference>
<dbReference type="FunFam" id="2.20.100.10:FF:000002">
    <property type="entry name" value="Unc-5 netrin receptor C"/>
    <property type="match status" value="1"/>
</dbReference>
<reference evidence="4" key="1">
    <citation type="submission" date="2020-11" db="EMBL/GenBank/DDBJ databases">
        <authorList>
            <person name="Tran Van P."/>
        </authorList>
    </citation>
    <scope>NUCLEOTIDE SEQUENCE</scope>
</reference>
<proteinExistence type="inferred from homology"/>
<feature type="region of interest" description="Disordered" evidence="3">
    <location>
        <begin position="127"/>
        <end position="163"/>
    </location>
</feature>
<dbReference type="EMBL" id="OB664808">
    <property type="protein sequence ID" value="CAD7232568.1"/>
    <property type="molecule type" value="Genomic_DNA"/>
</dbReference>
<dbReference type="InterPro" id="IPR016186">
    <property type="entry name" value="C-type_lectin-like/link_sf"/>
</dbReference>
<protein>
    <recommendedName>
        <fullName evidence="2">Netrin receptor UNC5</fullName>
    </recommendedName>
</protein>